<reference evidence="1 2" key="1">
    <citation type="submission" date="2021-10" db="EMBL/GenBank/DDBJ databases">
        <title>Anaerobic single-cell dispensing facilitates the cultivation of human gut bacteria.</title>
        <authorList>
            <person name="Afrizal A."/>
        </authorList>
    </citation>
    <scope>NUCLEOTIDE SEQUENCE [LARGE SCALE GENOMIC DNA]</scope>
    <source>
        <strain evidence="1 2">CLA-AA-H276</strain>
    </source>
</reference>
<keyword evidence="2" id="KW-1185">Reference proteome</keyword>
<sequence>MDQCTHEVRAECWKKIIQACGQRPAGQSAKSWMDENGISEQSYYHWQRRFRKQAYEEMKENTSVPAVTEKTELTFVEIPCHTSERTNTHMASDKLVATIRTATLQIDISNEISDALLTRIIREVSHA</sequence>
<protein>
    <submittedName>
        <fullName evidence="1">IS66 family insertion sequence element accessory protein TnpB</fullName>
    </submittedName>
</protein>
<accession>A0AAE3DB16</accession>
<dbReference type="Proteomes" id="UP001198220">
    <property type="component" value="Unassembled WGS sequence"/>
</dbReference>
<organism evidence="1 2">
    <name type="scientific">Hominiventricola filiformis</name>
    <dbReference type="NCBI Taxonomy" id="2885352"/>
    <lineage>
        <taxon>Bacteria</taxon>
        <taxon>Bacillati</taxon>
        <taxon>Bacillota</taxon>
        <taxon>Clostridia</taxon>
        <taxon>Lachnospirales</taxon>
        <taxon>Lachnospiraceae</taxon>
        <taxon>Hominiventricola</taxon>
    </lineage>
</organism>
<proteinExistence type="predicted"/>
<dbReference type="EMBL" id="JAJEPS010000004">
    <property type="protein sequence ID" value="MCC2125810.1"/>
    <property type="molecule type" value="Genomic_DNA"/>
</dbReference>
<evidence type="ECO:0000313" key="1">
    <source>
        <dbReference type="EMBL" id="MCC2125810.1"/>
    </source>
</evidence>
<evidence type="ECO:0000313" key="2">
    <source>
        <dbReference type="Proteomes" id="UP001198220"/>
    </source>
</evidence>
<gene>
    <name evidence="1" type="ORF">LKD36_06410</name>
</gene>
<dbReference type="RefSeq" id="WP_308459120.1">
    <property type="nucleotide sequence ID" value="NZ_JAJEPS010000004.1"/>
</dbReference>
<dbReference type="AlphaFoldDB" id="A0AAE3DB16"/>
<name>A0AAE3DB16_9FIRM</name>
<comment type="caution">
    <text evidence="1">The sequence shown here is derived from an EMBL/GenBank/DDBJ whole genome shotgun (WGS) entry which is preliminary data.</text>
</comment>